<dbReference type="InterPro" id="IPR011258">
    <property type="entry name" value="BPG-indep_PGM_N"/>
</dbReference>
<evidence type="ECO:0000259" key="14">
    <source>
        <dbReference type="Pfam" id="PF01676"/>
    </source>
</evidence>
<dbReference type="GO" id="GO:0006007">
    <property type="term" value="P:glucose catabolic process"/>
    <property type="evidence" value="ECO:0007669"/>
    <property type="project" value="InterPro"/>
</dbReference>
<dbReference type="EMBL" id="LBXO01000072">
    <property type="protein sequence ID" value="KKR31135.1"/>
    <property type="molecule type" value="Genomic_DNA"/>
</dbReference>
<feature type="domain" description="Metalloenzyme" evidence="14">
    <location>
        <begin position="15"/>
        <end position="515"/>
    </location>
</feature>
<comment type="similarity">
    <text evidence="4 9">Belongs to the BPG-independent phosphoglycerate mutase family.</text>
</comment>
<dbReference type="GO" id="GO:0005829">
    <property type="term" value="C:cytosol"/>
    <property type="evidence" value="ECO:0007669"/>
    <property type="project" value="TreeGrafter"/>
</dbReference>
<feature type="binding site" evidence="9 13">
    <location>
        <position position="459"/>
    </location>
    <ligand>
        <name>Mn(2+)</name>
        <dbReference type="ChEBI" id="CHEBI:29035"/>
        <label>2</label>
    </ligand>
</feature>
<evidence type="ECO:0000256" key="11">
    <source>
        <dbReference type="PIRSR" id="PIRSR001492-1"/>
    </source>
</evidence>
<evidence type="ECO:0000256" key="3">
    <source>
        <dbReference type="ARBA" id="ARBA00004798"/>
    </source>
</evidence>
<proteinExistence type="inferred from homology"/>
<feature type="binding site" evidence="9 13">
    <location>
        <position position="22"/>
    </location>
    <ligand>
        <name>Mn(2+)</name>
        <dbReference type="ChEBI" id="CHEBI:29035"/>
        <label>2</label>
    </ligand>
</feature>
<name>A0A0G0S8S4_9BACT</name>
<feature type="active site" description="Phosphoserine intermediate" evidence="9 11">
    <location>
        <position position="72"/>
    </location>
</feature>
<evidence type="ECO:0000259" key="15">
    <source>
        <dbReference type="Pfam" id="PF06415"/>
    </source>
</evidence>
<keyword evidence="6 9" id="KW-0324">Glycolysis</keyword>
<comment type="function">
    <text evidence="2 9">Catalyzes the interconversion of 2-phosphoglycerate and 3-phosphoglycerate.</text>
</comment>
<feature type="binding site" evidence="9 13">
    <location>
        <position position="477"/>
    </location>
    <ligand>
        <name>Mn(2+)</name>
        <dbReference type="ChEBI" id="CHEBI:29035"/>
        <label>1</label>
    </ligand>
</feature>
<evidence type="ECO:0000256" key="10">
    <source>
        <dbReference type="NCBIfam" id="TIGR01307"/>
    </source>
</evidence>
<evidence type="ECO:0000256" key="9">
    <source>
        <dbReference type="HAMAP-Rule" id="MF_01038"/>
    </source>
</evidence>
<feature type="domain" description="BPG-independent PGAM N-terminal" evidence="15">
    <location>
        <begin position="92"/>
        <end position="313"/>
    </location>
</feature>
<dbReference type="InterPro" id="IPR006124">
    <property type="entry name" value="Metalloenzyme"/>
</dbReference>
<comment type="subunit">
    <text evidence="9">Monomer.</text>
</comment>
<comment type="catalytic activity">
    <reaction evidence="1 9">
        <text>(2R)-2-phosphoglycerate = (2R)-3-phosphoglycerate</text>
        <dbReference type="Rhea" id="RHEA:15901"/>
        <dbReference type="ChEBI" id="CHEBI:58272"/>
        <dbReference type="ChEBI" id="CHEBI:58289"/>
        <dbReference type="EC" id="5.4.2.12"/>
    </reaction>
</comment>
<dbReference type="SUPFAM" id="SSF53649">
    <property type="entry name" value="Alkaline phosphatase-like"/>
    <property type="match status" value="1"/>
</dbReference>
<comment type="pathway">
    <text evidence="3 9">Carbohydrate degradation; glycolysis; pyruvate from D-glyceraldehyde 3-phosphate: step 3/5.</text>
</comment>
<gene>
    <name evidence="9" type="primary">gpmI</name>
    <name evidence="16" type="ORF">UT64_C0072G0003</name>
</gene>
<evidence type="ECO:0000256" key="7">
    <source>
        <dbReference type="ARBA" id="ARBA00023211"/>
    </source>
</evidence>
<dbReference type="SUPFAM" id="SSF64158">
    <property type="entry name" value="2,3-Bisphosphoglycerate-independent phosphoglycerate mutase, substrate-binding domain"/>
    <property type="match status" value="1"/>
</dbReference>
<comment type="cofactor">
    <cofactor evidence="9">
        <name>Mn(2+)</name>
        <dbReference type="ChEBI" id="CHEBI:29035"/>
    </cofactor>
    <text evidence="9">Binds 2 manganese ions per subunit.</text>
</comment>
<dbReference type="HAMAP" id="MF_01038">
    <property type="entry name" value="GpmI"/>
    <property type="match status" value="1"/>
</dbReference>
<dbReference type="AlphaFoldDB" id="A0A0G0S8S4"/>
<dbReference type="Proteomes" id="UP000034137">
    <property type="component" value="Unassembled WGS sequence"/>
</dbReference>
<feature type="binding site" evidence="9 13">
    <location>
        <position position="458"/>
    </location>
    <ligand>
        <name>Mn(2+)</name>
        <dbReference type="ChEBI" id="CHEBI:29035"/>
        <label>2</label>
    </ligand>
</feature>
<comment type="caution">
    <text evidence="16">The sequence shown here is derived from an EMBL/GenBank/DDBJ whole genome shotgun (WGS) entry which is preliminary data.</text>
</comment>
<dbReference type="FunFam" id="3.40.1450.10:FF:000002">
    <property type="entry name" value="2,3-bisphosphoglycerate-independent phosphoglycerate mutase"/>
    <property type="match status" value="1"/>
</dbReference>
<evidence type="ECO:0000256" key="2">
    <source>
        <dbReference type="ARBA" id="ARBA00002315"/>
    </source>
</evidence>
<feature type="binding site" evidence="9 13">
    <location>
        <position position="417"/>
    </location>
    <ligand>
        <name>Mn(2+)</name>
        <dbReference type="ChEBI" id="CHEBI:29035"/>
        <label>1</label>
    </ligand>
</feature>
<evidence type="ECO:0000256" key="1">
    <source>
        <dbReference type="ARBA" id="ARBA00000370"/>
    </source>
</evidence>
<dbReference type="UniPathway" id="UPA00109">
    <property type="reaction ID" value="UER00186"/>
</dbReference>
<dbReference type="PANTHER" id="PTHR31637:SF0">
    <property type="entry name" value="2,3-BISPHOSPHOGLYCERATE-INDEPENDENT PHOSPHOGLYCERATE MUTASE"/>
    <property type="match status" value="1"/>
</dbReference>
<dbReference type="Pfam" id="PF06415">
    <property type="entry name" value="iPGM_N"/>
    <property type="match status" value="1"/>
</dbReference>
<feature type="binding site" evidence="9 12">
    <location>
        <begin position="164"/>
        <end position="165"/>
    </location>
    <ligand>
        <name>substrate</name>
    </ligand>
</feature>
<dbReference type="PANTHER" id="PTHR31637">
    <property type="entry name" value="2,3-BISPHOSPHOGLYCERATE-INDEPENDENT PHOSPHOGLYCERATE MUTASE"/>
    <property type="match status" value="1"/>
</dbReference>
<keyword evidence="5 9" id="KW-0479">Metal-binding</keyword>
<sequence>MKELEKQKNNQKNFPMILIILDGWGLAEPNKGNAIALAKTPTMDDLTKNYAFTSLEASAKHVGLPPSQDGNSEAGHMNIGAGRIAEQDVVRISKNINNGTFFKNPAFMEAIRHVEKNNSRIHLMGMLANNMSAHSDPDHLLALLTLLKKKGIKNVNLHLFTDGRDSPKYSSIKLIRELERSFTNGETINTIIGRFFAMDRKKKWSRTEKAYDALVLEKSGQCKNAVNAETAIMESYNSGKSDEFIEPYIIAKNNTSLPRIQDNDSVIFFNLRSDRARQIAKVFVQDDFNKKNPGAFKRKKVLKNLRFVAMTDFGPDLDHILSAFPSPDLVETLPMQLSDLRQLYIAENEKYAHVTYFFNGGFSDPVANEARMLISSPDVKSYDETPAMSSEKLTDTVIENLKLNKFDFTVLNFAAPDMIGHTGNLTAAIECCEAVDKCLKKIVDAYLKVDGTLLVTADHGNIEEMINLKTGEINTEHTTNQVPFIIVNKDSKNMIKLRKDGVLGDIAPTVLHLLGRERPKDMTRKSLII</sequence>
<dbReference type="EC" id="5.4.2.12" evidence="9 10"/>
<reference evidence="16 17" key="1">
    <citation type="journal article" date="2015" name="Nature">
        <title>rRNA introns, odd ribosomes, and small enigmatic genomes across a large radiation of phyla.</title>
        <authorList>
            <person name="Brown C.T."/>
            <person name="Hug L.A."/>
            <person name="Thomas B.C."/>
            <person name="Sharon I."/>
            <person name="Castelle C.J."/>
            <person name="Singh A."/>
            <person name="Wilkins M.J."/>
            <person name="Williams K.H."/>
            <person name="Banfield J.F."/>
        </authorList>
    </citation>
    <scope>NUCLEOTIDE SEQUENCE [LARGE SCALE GENOMIC DNA]</scope>
</reference>
<feature type="binding site" evidence="9 13">
    <location>
        <position position="72"/>
    </location>
    <ligand>
        <name>Mn(2+)</name>
        <dbReference type="ChEBI" id="CHEBI:29035"/>
        <label>2</label>
    </ligand>
</feature>
<feature type="binding site" evidence="9 12">
    <location>
        <position position="200"/>
    </location>
    <ligand>
        <name>substrate</name>
    </ligand>
</feature>
<feature type="binding site" evidence="9 12">
    <location>
        <position position="134"/>
    </location>
    <ligand>
        <name>substrate</name>
    </ligand>
</feature>
<feature type="binding site" evidence="9 12">
    <location>
        <position position="194"/>
    </location>
    <ligand>
        <name>substrate</name>
    </ligand>
</feature>
<dbReference type="GO" id="GO:0030145">
    <property type="term" value="F:manganese ion binding"/>
    <property type="evidence" value="ECO:0007669"/>
    <property type="project" value="UniProtKB-UniRule"/>
</dbReference>
<dbReference type="PATRIC" id="fig|1618642.3.peg.1049"/>
<evidence type="ECO:0000256" key="4">
    <source>
        <dbReference type="ARBA" id="ARBA00008819"/>
    </source>
</evidence>
<dbReference type="InterPro" id="IPR005995">
    <property type="entry name" value="Pgm_bpd_ind"/>
</dbReference>
<evidence type="ECO:0000313" key="17">
    <source>
        <dbReference type="Proteomes" id="UP000034137"/>
    </source>
</evidence>
<protein>
    <recommendedName>
        <fullName evidence="9 10">2,3-bisphosphoglycerate-independent phosphoglycerate mutase</fullName>
        <shortName evidence="9">BPG-independent PGAM</shortName>
        <shortName evidence="9">Phosphoglyceromutase</shortName>
        <shortName evidence="9">iPGM</shortName>
        <ecNumber evidence="9 10">5.4.2.12</ecNumber>
    </recommendedName>
</protein>
<feature type="binding site" evidence="9 12">
    <location>
        <begin position="272"/>
        <end position="275"/>
    </location>
    <ligand>
        <name>substrate</name>
    </ligand>
</feature>
<dbReference type="NCBIfam" id="TIGR01307">
    <property type="entry name" value="pgm_bpd_ind"/>
    <property type="match status" value="1"/>
</dbReference>
<evidence type="ECO:0000256" key="6">
    <source>
        <dbReference type="ARBA" id="ARBA00023152"/>
    </source>
</evidence>
<keyword evidence="7 9" id="KW-0464">Manganese</keyword>
<dbReference type="CDD" id="cd16010">
    <property type="entry name" value="iPGM"/>
    <property type="match status" value="1"/>
</dbReference>
<evidence type="ECO:0000256" key="5">
    <source>
        <dbReference type="ARBA" id="ARBA00022723"/>
    </source>
</evidence>
<dbReference type="GO" id="GO:0006096">
    <property type="term" value="P:glycolytic process"/>
    <property type="evidence" value="ECO:0007669"/>
    <property type="project" value="UniProtKB-UniRule"/>
</dbReference>
<keyword evidence="8 9" id="KW-0413">Isomerase</keyword>
<dbReference type="Gene3D" id="3.40.1450.10">
    <property type="entry name" value="BPG-independent phosphoglycerate mutase, domain B"/>
    <property type="match status" value="1"/>
</dbReference>
<evidence type="ECO:0000256" key="13">
    <source>
        <dbReference type="PIRSR" id="PIRSR001492-3"/>
    </source>
</evidence>
<dbReference type="Gene3D" id="3.40.720.10">
    <property type="entry name" value="Alkaline Phosphatase, subunit A"/>
    <property type="match status" value="1"/>
</dbReference>
<dbReference type="InterPro" id="IPR017850">
    <property type="entry name" value="Alkaline_phosphatase_core_sf"/>
</dbReference>
<dbReference type="PIRSF" id="PIRSF001492">
    <property type="entry name" value="IPGAM"/>
    <property type="match status" value="1"/>
</dbReference>
<feature type="binding site" evidence="9 13">
    <location>
        <position position="421"/>
    </location>
    <ligand>
        <name>Mn(2+)</name>
        <dbReference type="ChEBI" id="CHEBI:29035"/>
        <label>1</label>
    </ligand>
</feature>
<dbReference type="Pfam" id="PF01676">
    <property type="entry name" value="Metalloenzyme"/>
    <property type="match status" value="1"/>
</dbReference>
<evidence type="ECO:0000256" key="12">
    <source>
        <dbReference type="PIRSR" id="PIRSR001492-2"/>
    </source>
</evidence>
<organism evidence="16 17">
    <name type="scientific">Candidatus Falkowbacteria bacterium GW2011_GWF2_39_8</name>
    <dbReference type="NCBI Taxonomy" id="1618642"/>
    <lineage>
        <taxon>Bacteria</taxon>
        <taxon>Candidatus Falkowiibacteriota</taxon>
    </lineage>
</organism>
<feature type="binding site" evidence="9 12">
    <location>
        <position position="350"/>
    </location>
    <ligand>
        <name>substrate</name>
    </ligand>
</feature>
<evidence type="ECO:0000313" key="16">
    <source>
        <dbReference type="EMBL" id="KKR31135.1"/>
    </source>
</evidence>
<dbReference type="InterPro" id="IPR036646">
    <property type="entry name" value="PGAM_B_sf"/>
</dbReference>
<dbReference type="GO" id="GO:0004619">
    <property type="term" value="F:phosphoglycerate mutase activity"/>
    <property type="evidence" value="ECO:0007669"/>
    <property type="project" value="UniProtKB-UniRule"/>
</dbReference>
<accession>A0A0G0S8S4</accession>
<evidence type="ECO:0000256" key="8">
    <source>
        <dbReference type="ARBA" id="ARBA00023235"/>
    </source>
</evidence>